<dbReference type="Proteomes" id="UP000521358">
    <property type="component" value="Unassembled WGS sequence"/>
</dbReference>
<accession>A0A7X6DBA5</accession>
<feature type="coiled-coil region" evidence="1">
    <location>
        <begin position="329"/>
        <end position="359"/>
    </location>
</feature>
<proteinExistence type="predicted"/>
<dbReference type="AlphaFoldDB" id="A0A7X6DBA5"/>
<evidence type="ECO:0000313" key="3">
    <source>
        <dbReference type="Proteomes" id="UP000521358"/>
    </source>
</evidence>
<protein>
    <recommendedName>
        <fullName evidence="4">PcfJ-like protein</fullName>
    </recommendedName>
</protein>
<dbReference type="InterPro" id="IPR025586">
    <property type="entry name" value="PcfJ"/>
</dbReference>
<evidence type="ECO:0000313" key="2">
    <source>
        <dbReference type="EMBL" id="NKC69088.1"/>
    </source>
</evidence>
<organism evidence="2 3">
    <name type="scientific">Vagococcus fluvialis</name>
    <dbReference type="NCBI Taxonomy" id="2738"/>
    <lineage>
        <taxon>Bacteria</taxon>
        <taxon>Bacillati</taxon>
        <taxon>Bacillota</taxon>
        <taxon>Bacilli</taxon>
        <taxon>Lactobacillales</taxon>
        <taxon>Enterococcaceae</taxon>
        <taxon>Vagococcus</taxon>
    </lineage>
</organism>
<comment type="caution">
    <text evidence="2">The sequence shown here is derived from an EMBL/GenBank/DDBJ whole genome shotgun (WGS) entry which is preliminary data.</text>
</comment>
<evidence type="ECO:0008006" key="4">
    <source>
        <dbReference type="Google" id="ProtNLM"/>
    </source>
</evidence>
<dbReference type="EMBL" id="JAAVMB010000019">
    <property type="protein sequence ID" value="NKC69088.1"/>
    <property type="molecule type" value="Genomic_DNA"/>
</dbReference>
<keyword evidence="1" id="KW-0175">Coiled coil</keyword>
<gene>
    <name evidence="2" type="ORF">HED35_13405</name>
</gene>
<dbReference type="RefSeq" id="WP_167808131.1">
    <property type="nucleotide sequence ID" value="NZ_JAAVMB010000019.1"/>
</dbReference>
<dbReference type="Pfam" id="PF14284">
    <property type="entry name" value="PcfJ"/>
    <property type="match status" value="1"/>
</dbReference>
<name>A0A7X6DBA5_9ENTE</name>
<evidence type="ECO:0000256" key="1">
    <source>
        <dbReference type="SAM" id="Coils"/>
    </source>
</evidence>
<reference evidence="2 3" key="1">
    <citation type="submission" date="2020-03" db="EMBL/GenBank/DDBJ databases">
        <title>Bacterial samples isolated from urine from healthy bovine heifers (Gyr breed).</title>
        <authorList>
            <person name="Giannattasio-Ferraz S."/>
            <person name="Maskeri L."/>
            <person name="Penido A."/>
            <person name="Barbosa-Stancioli E.F."/>
            <person name="Putonti C."/>
        </authorList>
    </citation>
    <scope>NUCLEOTIDE SEQUENCE [LARGE SCALE GENOMIC DNA]</scope>
    <source>
        <strain evidence="2 3">UFMG-H7</strain>
    </source>
</reference>
<sequence>MTHNLSKQIGKLLTPPKDFFKWCERQIPTYEWSNKEQTIKASERTDCHIIKKRLTKKSRLTFPEKFYSFAIILVSKNRIEIQSHDYWLDIKDGKEILTYRLTNFERFENGKHLKAFNDHNNQWHNGIRQNYGFMSGAYTNTRFYPNNWQDKFKHNRDMKYLKLPAIDRAELSRIYKGRLEIEYLQNIGATTIADEIINDGYLLIGESYHRRADMRVINQKWLKANKHKLKTTNPMFHVFMLEQTFRKRKAKPIKNIEYHLHFTQLNKLPKEVNLNKFQTWYMAQKETFDYYIDYLSMLEELEIPLNDTNVILPKDLVKAHDNAVELINQLNLEKKAKKIEAENREYQKRLSQLKKFEKEIDEFVFLVPKELKEIIQEGSALHHCVGGNRYVKGHQKGDTNIIFIRRKEDVNKPYFTLEYKEQKVKQIQGKGGRDKVPGSIKQVVEKWEKEIKKVI</sequence>